<feature type="domain" description="SKP1 component dimerisation" evidence="6">
    <location>
        <begin position="145"/>
        <end position="177"/>
    </location>
</feature>
<name>A0AAJ0M1U5_9PEZI</name>
<dbReference type="SMART" id="SM00512">
    <property type="entry name" value="Skp1"/>
    <property type="match status" value="1"/>
</dbReference>
<dbReference type="EMBL" id="JAUDZG010000004">
    <property type="protein sequence ID" value="KAK3305896.1"/>
    <property type="molecule type" value="Genomic_DNA"/>
</dbReference>
<dbReference type="Gene3D" id="3.30.710.10">
    <property type="entry name" value="Potassium Channel Kv1.1, Chain A"/>
    <property type="match status" value="1"/>
</dbReference>
<proteinExistence type="inferred from homology"/>
<dbReference type="SUPFAM" id="SSF54695">
    <property type="entry name" value="POZ domain"/>
    <property type="match status" value="1"/>
</dbReference>
<evidence type="ECO:0000256" key="5">
    <source>
        <dbReference type="SAM" id="MobiDB-lite"/>
    </source>
</evidence>
<comment type="pathway">
    <text evidence="4">Protein modification; protein ubiquitination.</text>
</comment>
<keyword evidence="9" id="KW-1185">Reference proteome</keyword>
<evidence type="ECO:0000256" key="3">
    <source>
        <dbReference type="ARBA" id="ARBA00045385"/>
    </source>
</evidence>
<sequence>MAANPTLRLQNMLNPKRRVFEVDRVAAEHSTVIRTILAEFDESYLAGNVIPILVDVCDAALAKVLEWVTRWRDLPKAADVVVDYNQPGRRTTTHAATTRKAEQANEKEMDTTDVMRSPWNKVFFRGVNGEILYEILVIANYLDIKPLCDLCCQLVANMIRDKPIEEVCEILCIDMEFENAFI</sequence>
<dbReference type="InterPro" id="IPR036296">
    <property type="entry name" value="SKP1-like_dim_sf"/>
</dbReference>
<evidence type="ECO:0000256" key="2">
    <source>
        <dbReference type="ARBA" id="ARBA00022786"/>
    </source>
</evidence>
<evidence type="ECO:0000313" key="9">
    <source>
        <dbReference type="Proteomes" id="UP001273166"/>
    </source>
</evidence>
<dbReference type="Pfam" id="PF01466">
    <property type="entry name" value="Skp1"/>
    <property type="match status" value="1"/>
</dbReference>
<feature type="region of interest" description="Disordered" evidence="5">
    <location>
        <begin position="91"/>
        <end position="111"/>
    </location>
</feature>
<feature type="compositionally biased region" description="Basic and acidic residues" evidence="5">
    <location>
        <begin position="99"/>
        <end position="110"/>
    </location>
</feature>
<dbReference type="InterPro" id="IPR016073">
    <property type="entry name" value="Skp1_comp_POZ"/>
</dbReference>
<gene>
    <name evidence="8" type="ORF">B0T15DRAFT_494028</name>
</gene>
<evidence type="ECO:0000256" key="1">
    <source>
        <dbReference type="ARBA" id="ARBA00009993"/>
    </source>
</evidence>
<dbReference type="Proteomes" id="UP001273166">
    <property type="component" value="Unassembled WGS sequence"/>
</dbReference>
<reference evidence="8" key="2">
    <citation type="submission" date="2023-06" db="EMBL/GenBank/DDBJ databases">
        <authorList>
            <consortium name="Lawrence Berkeley National Laboratory"/>
            <person name="Mondo S.J."/>
            <person name="Hensen N."/>
            <person name="Bonometti L."/>
            <person name="Westerberg I."/>
            <person name="Brannstrom I.O."/>
            <person name="Guillou S."/>
            <person name="Cros-Aarteil S."/>
            <person name="Calhoun S."/>
            <person name="Haridas S."/>
            <person name="Kuo A."/>
            <person name="Pangilinan J."/>
            <person name="Riley R."/>
            <person name="Labutti K."/>
            <person name="Andreopoulos B."/>
            <person name="Lipzen A."/>
            <person name="Chen C."/>
            <person name="Yanf M."/>
            <person name="Daum C."/>
            <person name="Ng V."/>
            <person name="Clum A."/>
            <person name="Steindorff A."/>
            <person name="Ohm R."/>
            <person name="Martin F."/>
            <person name="Silar P."/>
            <person name="Natvig D."/>
            <person name="Lalanne C."/>
            <person name="Gautier V."/>
            <person name="Ament-Velasquez S.L."/>
            <person name="Kruys A."/>
            <person name="Hutchinson M.I."/>
            <person name="Powell A.J."/>
            <person name="Barry K."/>
            <person name="Miller A.N."/>
            <person name="Grigoriev I.V."/>
            <person name="Debuchy R."/>
            <person name="Gladieux P."/>
            <person name="Thoren M.H."/>
            <person name="Johannesson H."/>
        </authorList>
    </citation>
    <scope>NUCLEOTIDE SEQUENCE</scope>
    <source>
        <strain evidence="8">CBS 333.67</strain>
    </source>
</reference>
<dbReference type="InterPro" id="IPR016897">
    <property type="entry name" value="SKP1"/>
</dbReference>
<accession>A0AAJ0M1U5</accession>
<dbReference type="GeneID" id="87885817"/>
<dbReference type="AlphaFoldDB" id="A0AAJ0M1U5"/>
<evidence type="ECO:0000259" key="7">
    <source>
        <dbReference type="Pfam" id="PF03931"/>
    </source>
</evidence>
<dbReference type="InterPro" id="IPR016072">
    <property type="entry name" value="Skp1_comp_dimer"/>
</dbReference>
<dbReference type="PANTHER" id="PTHR11165">
    <property type="entry name" value="SKP1"/>
    <property type="match status" value="1"/>
</dbReference>
<dbReference type="Pfam" id="PF03931">
    <property type="entry name" value="Skp1_POZ"/>
    <property type="match status" value="1"/>
</dbReference>
<feature type="domain" description="SKP1 component POZ" evidence="7">
    <location>
        <begin position="19"/>
        <end position="70"/>
    </location>
</feature>
<comment type="similarity">
    <text evidence="1 4">Belongs to the SKP1 family.</text>
</comment>
<comment type="caution">
    <text evidence="8">The sequence shown here is derived from an EMBL/GenBank/DDBJ whole genome shotgun (WGS) entry which is preliminary data.</text>
</comment>
<comment type="function">
    <text evidence="3">Essential component of the SCF (SKP1-CUL1-F-box protein) E3 ubiquitin ligase complexes, which mediate the ubiquitination and subsequent proteasomal degradation of target proteins. Controls sulfur metabolite repression, probably by mediating the inactivation or degradation of the metR transcription factor.</text>
</comment>
<reference evidence="8" key="1">
    <citation type="journal article" date="2023" name="Mol. Phylogenet. Evol.">
        <title>Genome-scale phylogeny and comparative genomics of the fungal order Sordariales.</title>
        <authorList>
            <person name="Hensen N."/>
            <person name="Bonometti L."/>
            <person name="Westerberg I."/>
            <person name="Brannstrom I.O."/>
            <person name="Guillou S."/>
            <person name="Cros-Aarteil S."/>
            <person name="Calhoun S."/>
            <person name="Haridas S."/>
            <person name="Kuo A."/>
            <person name="Mondo S."/>
            <person name="Pangilinan J."/>
            <person name="Riley R."/>
            <person name="LaButti K."/>
            <person name="Andreopoulos B."/>
            <person name="Lipzen A."/>
            <person name="Chen C."/>
            <person name="Yan M."/>
            <person name="Daum C."/>
            <person name="Ng V."/>
            <person name="Clum A."/>
            <person name="Steindorff A."/>
            <person name="Ohm R.A."/>
            <person name="Martin F."/>
            <person name="Silar P."/>
            <person name="Natvig D.O."/>
            <person name="Lalanne C."/>
            <person name="Gautier V."/>
            <person name="Ament-Velasquez S.L."/>
            <person name="Kruys A."/>
            <person name="Hutchinson M.I."/>
            <person name="Powell A.J."/>
            <person name="Barry K."/>
            <person name="Miller A.N."/>
            <person name="Grigoriev I.V."/>
            <person name="Debuchy R."/>
            <person name="Gladieux P."/>
            <person name="Hiltunen Thoren M."/>
            <person name="Johannesson H."/>
        </authorList>
    </citation>
    <scope>NUCLEOTIDE SEQUENCE</scope>
    <source>
        <strain evidence="8">CBS 333.67</strain>
    </source>
</reference>
<dbReference type="InterPro" id="IPR001232">
    <property type="entry name" value="SKP1-like"/>
</dbReference>
<comment type="subunit">
    <text evidence="4">Component of the SCF (SKP1-CUL1-F-box protein) E3 ubiquitin ligase complexes.</text>
</comment>
<keyword evidence="2 4" id="KW-0833">Ubl conjugation pathway</keyword>
<dbReference type="RefSeq" id="XP_062721676.1">
    <property type="nucleotide sequence ID" value="XM_062866988.1"/>
</dbReference>
<evidence type="ECO:0000313" key="8">
    <source>
        <dbReference type="EMBL" id="KAK3305896.1"/>
    </source>
</evidence>
<evidence type="ECO:0000259" key="6">
    <source>
        <dbReference type="Pfam" id="PF01466"/>
    </source>
</evidence>
<organism evidence="8 9">
    <name type="scientific">Chaetomium strumarium</name>
    <dbReference type="NCBI Taxonomy" id="1170767"/>
    <lineage>
        <taxon>Eukaryota</taxon>
        <taxon>Fungi</taxon>
        <taxon>Dikarya</taxon>
        <taxon>Ascomycota</taxon>
        <taxon>Pezizomycotina</taxon>
        <taxon>Sordariomycetes</taxon>
        <taxon>Sordariomycetidae</taxon>
        <taxon>Sordariales</taxon>
        <taxon>Chaetomiaceae</taxon>
        <taxon>Chaetomium</taxon>
    </lineage>
</organism>
<dbReference type="PIRSF" id="PIRSF028729">
    <property type="entry name" value="E3_ubiquit_lig_SCF_Skp"/>
    <property type="match status" value="1"/>
</dbReference>
<evidence type="ECO:0000256" key="4">
    <source>
        <dbReference type="PIRNR" id="PIRNR028729"/>
    </source>
</evidence>
<dbReference type="GO" id="GO:0006511">
    <property type="term" value="P:ubiquitin-dependent protein catabolic process"/>
    <property type="evidence" value="ECO:0007669"/>
    <property type="project" value="InterPro"/>
</dbReference>
<protein>
    <recommendedName>
        <fullName evidence="4">E3 ubiquitin ligase complex SCF subunit</fullName>
    </recommendedName>
</protein>
<dbReference type="InterPro" id="IPR011333">
    <property type="entry name" value="SKP1/BTB/POZ_sf"/>
</dbReference>
<dbReference type="SUPFAM" id="SSF81382">
    <property type="entry name" value="Skp1 dimerisation domain-like"/>
    <property type="match status" value="1"/>
</dbReference>